<feature type="compositionally biased region" description="Low complexity" evidence="2">
    <location>
        <begin position="547"/>
        <end position="562"/>
    </location>
</feature>
<gene>
    <name evidence="4" type="ORF">CIMG_05916</name>
</gene>
<reference evidence="5" key="1">
    <citation type="journal article" date="2009" name="Genome Res.">
        <title>Comparative genomic analyses of the human fungal pathogens Coccidioides and their relatives.</title>
        <authorList>
            <person name="Sharpton T.J."/>
            <person name="Stajich J.E."/>
            <person name="Rounsley S.D."/>
            <person name="Gardner M.J."/>
            <person name="Wortman J.R."/>
            <person name="Jordar V.S."/>
            <person name="Maiti R."/>
            <person name="Kodira C.D."/>
            <person name="Neafsey D.E."/>
            <person name="Zeng Q."/>
            <person name="Hung C.-Y."/>
            <person name="McMahan C."/>
            <person name="Muszewska A."/>
            <person name="Grynberg M."/>
            <person name="Mandel M.A."/>
            <person name="Kellner E.M."/>
            <person name="Barker B.M."/>
            <person name="Galgiani J.N."/>
            <person name="Orbach M.J."/>
            <person name="Kirkland T.N."/>
            <person name="Cole G.T."/>
            <person name="Henn M.R."/>
            <person name="Birren B.W."/>
            <person name="Taylor J.W."/>
        </authorList>
    </citation>
    <scope>NUCLEOTIDE SEQUENCE [LARGE SCALE GENOMIC DNA]</scope>
    <source>
        <strain evidence="5">RS</strain>
    </source>
</reference>
<dbReference type="InterPro" id="IPR037516">
    <property type="entry name" value="Tripartite_DENN"/>
</dbReference>
<organism evidence="4 5">
    <name type="scientific">Coccidioides immitis (strain RS)</name>
    <name type="common">Valley fever fungus</name>
    <dbReference type="NCBI Taxonomy" id="246410"/>
    <lineage>
        <taxon>Eukaryota</taxon>
        <taxon>Fungi</taxon>
        <taxon>Dikarya</taxon>
        <taxon>Ascomycota</taxon>
        <taxon>Pezizomycotina</taxon>
        <taxon>Eurotiomycetes</taxon>
        <taxon>Eurotiomycetidae</taxon>
        <taxon>Onygenales</taxon>
        <taxon>Onygenaceae</taxon>
        <taxon>Coccidioides</taxon>
    </lineage>
</organism>
<dbReference type="InterPro" id="IPR051731">
    <property type="entry name" value="DENND11/AVL9_GEFs"/>
</dbReference>
<evidence type="ECO:0000313" key="5">
    <source>
        <dbReference type="Proteomes" id="UP000001261"/>
    </source>
</evidence>
<dbReference type="AlphaFoldDB" id="A0A0E1RX84"/>
<dbReference type="GO" id="GO:0005737">
    <property type="term" value="C:cytoplasm"/>
    <property type="evidence" value="ECO:0007669"/>
    <property type="project" value="TreeGrafter"/>
</dbReference>
<comment type="similarity">
    <text evidence="1">Belongs to the AVL9 family.</text>
</comment>
<reference evidence="5" key="2">
    <citation type="journal article" date="2010" name="Genome Res.">
        <title>Population genomic sequencing of Coccidioides fungi reveals recent hybridization and transposon control.</title>
        <authorList>
            <person name="Neafsey D.E."/>
            <person name="Barker B.M."/>
            <person name="Sharpton T.J."/>
            <person name="Stajich J.E."/>
            <person name="Park D.J."/>
            <person name="Whiston E."/>
            <person name="Hung C.-Y."/>
            <person name="McMahan C."/>
            <person name="White J."/>
            <person name="Sykes S."/>
            <person name="Heiman D."/>
            <person name="Young S."/>
            <person name="Zeng Q."/>
            <person name="Abouelleil A."/>
            <person name="Aftuck L."/>
            <person name="Bessette D."/>
            <person name="Brown A."/>
            <person name="FitzGerald M."/>
            <person name="Lui A."/>
            <person name="Macdonald J.P."/>
            <person name="Priest M."/>
            <person name="Orbach M.J."/>
            <person name="Galgiani J.N."/>
            <person name="Kirkland T.N."/>
            <person name="Cole G.T."/>
            <person name="Birren B.W."/>
            <person name="Henn M.R."/>
            <person name="Taylor J.W."/>
            <person name="Rounsley S.D."/>
        </authorList>
    </citation>
    <scope>GENOME REANNOTATION</scope>
    <source>
        <strain evidence="5">RS</strain>
    </source>
</reference>
<feature type="region of interest" description="Disordered" evidence="2">
    <location>
        <begin position="604"/>
        <end position="818"/>
    </location>
</feature>
<feature type="domain" description="UDENN" evidence="3">
    <location>
        <begin position="10"/>
        <end position="458"/>
    </location>
</feature>
<name>A0A0E1RX84_COCIM</name>
<dbReference type="InParanoid" id="A0A0E1RX84"/>
<evidence type="ECO:0000313" key="4">
    <source>
        <dbReference type="EMBL" id="EAS30437.2"/>
    </source>
</evidence>
<dbReference type="Proteomes" id="UP000001261">
    <property type="component" value="Unassembled WGS sequence"/>
</dbReference>
<feature type="compositionally biased region" description="Polar residues" evidence="2">
    <location>
        <begin position="727"/>
        <end position="749"/>
    </location>
</feature>
<sequence>MATSKLTQEPILLVVDFHHARGPEVELSFCEDGTDPVGENDWSLLPFMALSDGAHASMEDFSYFTLQRNATTTAPPKSLFGISCTRQIDSSSLINRPPEVTRSTVQKAVVIIIDEPKRFGQLREKLSMVTSAWFAQRDFSDTDILKKFWESLRVSLNNEAQKDHHLGLSLRAMIHEFKHQTLVLFKCLLLQPKMLFFGTRCERLCMIQFSLISLIPGLLDHLEDCADPSFDNYSQTVEKPTSLKTSERSSLLAYMGLPLQIFGKGSMFGPYTPLQQLDLLADYGTKSYLVGSTNSLLLQQKDRYSDILINLDEDNITISSPSLRSALSLTAADRRWIDFLTQTINETWDEAHPDRPKTHGYLGSEEFIRLQFEEYLLALLSSMKYHEQVASQVSLGSPKDGPKSPGFQSQATDIEGDPALDFNIEFLERWQTTSNYALFNRLTSDALLYSIVEPRHPCAGGLGIEDIQRRLAQQMSDLHLDERMREGREALNKHLATGQKKVTAAFNSLWADIEAIREAQRKKNEEKTQNQQQMSPENQKQLDNEASPRPSLSSIRSPTTSSWGFASRKPNTADFSQAQATVAAAGQRASAYFSSWSSWANERRKEWQEKKANTDSHANSVVTSPAGTPRASTSMNNPPDITDPIELSNMARQGSRTSNDSGPGLSRSSSTRKRWSNVLRKHDSRDSISSTKGLPKNETEPPSSPLSDSLAKPQDVSIANPDKAPLSSESLNRSTITSGEHSLSQPENRQSPEEPQEAPTPVLQPSDKLQSPHSRNEEPAISPLVLDDENPNDALTNVDLSSSPQGAMATKNETSQKE</sequence>
<evidence type="ECO:0000259" key="3">
    <source>
        <dbReference type="PROSITE" id="PS50211"/>
    </source>
</evidence>
<feature type="compositionally biased region" description="Polar residues" evidence="2">
    <location>
        <begin position="793"/>
        <end position="805"/>
    </location>
</feature>
<feature type="compositionally biased region" description="Basic and acidic residues" evidence="2">
    <location>
        <begin position="604"/>
        <end position="614"/>
    </location>
</feature>
<feature type="region of interest" description="Disordered" evidence="2">
    <location>
        <begin position="520"/>
        <end position="570"/>
    </location>
</feature>
<accession>A0A0E1RX84</accession>
<dbReference type="PANTHER" id="PTHR31017:SF1">
    <property type="entry name" value="LATE SECRETORY PATHWAY PROTEIN AVL9 HOMOLOG"/>
    <property type="match status" value="1"/>
</dbReference>
<proteinExistence type="inferred from homology"/>
<keyword evidence="5" id="KW-1185">Reference proteome</keyword>
<dbReference type="FunCoup" id="A0A0E1RX84">
    <property type="interactions" value="221"/>
</dbReference>
<dbReference type="Pfam" id="PF09794">
    <property type="entry name" value="Avl9"/>
    <property type="match status" value="1"/>
</dbReference>
<dbReference type="PANTHER" id="PTHR31017">
    <property type="entry name" value="LATE SECRETORY PATHWAY PROTEIN AVL9-RELATED"/>
    <property type="match status" value="1"/>
</dbReference>
<dbReference type="InterPro" id="IPR018307">
    <property type="entry name" value="ABL9/DENND6_dom"/>
</dbReference>
<dbReference type="OMA" id="TWDDAHP"/>
<feature type="compositionally biased region" description="Polar residues" evidence="2">
    <location>
        <begin position="615"/>
        <end position="639"/>
    </location>
</feature>
<dbReference type="RefSeq" id="XP_001242020.2">
    <property type="nucleotide sequence ID" value="XM_001242019.2"/>
</dbReference>
<dbReference type="EMBL" id="GG704912">
    <property type="protein sequence ID" value="EAS30437.2"/>
    <property type="molecule type" value="Genomic_DNA"/>
</dbReference>
<protein>
    <submittedName>
        <fullName evidence="4">Avl9 protein</fullName>
    </submittedName>
</protein>
<evidence type="ECO:0000256" key="2">
    <source>
        <dbReference type="SAM" id="MobiDB-lite"/>
    </source>
</evidence>
<evidence type="ECO:0000256" key="1">
    <source>
        <dbReference type="ARBA" id="ARBA00038178"/>
    </source>
</evidence>
<dbReference type="PROSITE" id="PS50211">
    <property type="entry name" value="DENN"/>
    <property type="match status" value="1"/>
</dbReference>
<dbReference type="GeneID" id="4560805"/>
<dbReference type="OrthoDB" id="192887at2759"/>
<feature type="compositionally biased region" description="Polar residues" evidence="2">
    <location>
        <begin position="650"/>
        <end position="669"/>
    </location>
</feature>
<dbReference type="VEuPathDB" id="FungiDB:CIMG_05916"/>
<dbReference type="KEGG" id="cim:CIMG_05916"/>